<accession>A0A438BM69</accession>
<comment type="caution">
    <text evidence="1">The sequence shown here is derived from an EMBL/GenBank/DDBJ whole genome shotgun (WGS) entry which is preliminary data.</text>
</comment>
<protein>
    <submittedName>
        <fullName evidence="1">Uncharacterized protein</fullName>
    </submittedName>
</protein>
<dbReference type="Proteomes" id="UP000288805">
    <property type="component" value="Unassembled WGS sequence"/>
</dbReference>
<dbReference type="PANTHER" id="PTHR47481:SF35">
    <property type="entry name" value="ZINC FINGER, CCHC-TYPE-RELATED"/>
    <property type="match status" value="1"/>
</dbReference>
<dbReference type="AlphaFoldDB" id="A0A438BM69"/>
<proteinExistence type="predicted"/>
<dbReference type="PANTHER" id="PTHR47481">
    <property type="match status" value="1"/>
</dbReference>
<dbReference type="EMBL" id="QGNW01002722">
    <property type="protein sequence ID" value="RVW12066.1"/>
    <property type="molecule type" value="Genomic_DNA"/>
</dbReference>
<name>A0A438BM69_VITVI</name>
<evidence type="ECO:0000313" key="1">
    <source>
        <dbReference type="EMBL" id="RVW12066.1"/>
    </source>
</evidence>
<evidence type="ECO:0000313" key="2">
    <source>
        <dbReference type="Proteomes" id="UP000288805"/>
    </source>
</evidence>
<reference evidence="1 2" key="1">
    <citation type="journal article" date="2018" name="PLoS Genet.">
        <title>Population sequencing reveals clonal diversity and ancestral inbreeding in the grapevine cultivar Chardonnay.</title>
        <authorList>
            <person name="Roach M.J."/>
            <person name="Johnson D.L."/>
            <person name="Bohlmann J."/>
            <person name="van Vuuren H.J."/>
            <person name="Jones S.J."/>
            <person name="Pretorius I.S."/>
            <person name="Schmidt S.A."/>
            <person name="Borneman A.R."/>
        </authorList>
    </citation>
    <scope>NUCLEOTIDE SEQUENCE [LARGE SCALE GENOMIC DNA]</scope>
    <source>
        <strain evidence="2">cv. Chardonnay</strain>
        <tissue evidence="1">Leaf</tissue>
    </source>
</reference>
<sequence length="173" mass="18693">MVEAVGLSTSREVWTALENTFSHHSKAHEMCLKDDLQLIKRGTRPVVAYACAFKALCDQLHAIGRPVDGTDKRSPLVMAPLNVGVGFIVLDMAAGMAPTMSPPVTDKVVPNTLKVADHHGARFAAWTATMLINASNTMIGPNMIPRRTLQKLSTLHVPCLAMKPPIGSWTQGL</sequence>
<organism evidence="1 2">
    <name type="scientific">Vitis vinifera</name>
    <name type="common">Grape</name>
    <dbReference type="NCBI Taxonomy" id="29760"/>
    <lineage>
        <taxon>Eukaryota</taxon>
        <taxon>Viridiplantae</taxon>
        <taxon>Streptophyta</taxon>
        <taxon>Embryophyta</taxon>
        <taxon>Tracheophyta</taxon>
        <taxon>Spermatophyta</taxon>
        <taxon>Magnoliopsida</taxon>
        <taxon>eudicotyledons</taxon>
        <taxon>Gunneridae</taxon>
        <taxon>Pentapetalae</taxon>
        <taxon>rosids</taxon>
        <taxon>Vitales</taxon>
        <taxon>Vitaceae</taxon>
        <taxon>Viteae</taxon>
        <taxon>Vitis</taxon>
    </lineage>
</organism>
<gene>
    <name evidence="1" type="ORF">CK203_087352</name>
</gene>